<feature type="transmembrane region" description="Helical" evidence="2">
    <location>
        <begin position="56"/>
        <end position="82"/>
    </location>
</feature>
<comment type="caution">
    <text evidence="4">The sequence shown here is derived from an EMBL/GenBank/DDBJ whole genome shotgun (WGS) entry which is preliminary data.</text>
</comment>
<dbReference type="InterPro" id="IPR018639">
    <property type="entry name" value="DUF2062"/>
</dbReference>
<evidence type="ECO:0000256" key="1">
    <source>
        <dbReference type="SAM" id="MobiDB-lite"/>
    </source>
</evidence>
<dbReference type="PANTHER" id="PTHR40547:SF1">
    <property type="entry name" value="SLL0298 PROTEIN"/>
    <property type="match status" value="1"/>
</dbReference>
<organism evidence="4 5">
    <name type="scientific">Thioclava kandeliae</name>
    <dbReference type="NCBI Taxonomy" id="3070818"/>
    <lineage>
        <taxon>Bacteria</taxon>
        <taxon>Pseudomonadati</taxon>
        <taxon>Pseudomonadota</taxon>
        <taxon>Alphaproteobacteria</taxon>
        <taxon>Rhodobacterales</taxon>
        <taxon>Paracoccaceae</taxon>
        <taxon>Thioclava</taxon>
    </lineage>
</organism>
<keyword evidence="2" id="KW-1133">Transmembrane helix</keyword>
<name>A0ABV1SFL1_9RHOB</name>
<feature type="domain" description="DUF2062" evidence="3">
    <location>
        <begin position="33"/>
        <end position="214"/>
    </location>
</feature>
<feature type="region of interest" description="Disordered" evidence="1">
    <location>
        <begin position="228"/>
        <end position="249"/>
    </location>
</feature>
<keyword evidence="2" id="KW-0472">Membrane</keyword>
<keyword evidence="5" id="KW-1185">Reference proteome</keyword>
<feature type="transmembrane region" description="Helical" evidence="2">
    <location>
        <begin position="180"/>
        <end position="206"/>
    </location>
</feature>
<keyword evidence="2" id="KW-0812">Transmembrane</keyword>
<dbReference type="Pfam" id="PF09835">
    <property type="entry name" value="DUF2062"/>
    <property type="match status" value="1"/>
</dbReference>
<dbReference type="EMBL" id="JAYWLC010000005">
    <property type="protein sequence ID" value="MER5171684.1"/>
    <property type="molecule type" value="Genomic_DNA"/>
</dbReference>
<dbReference type="RefSeq" id="WP_350936203.1">
    <property type="nucleotide sequence ID" value="NZ_JAYWLC010000005.1"/>
</dbReference>
<proteinExistence type="predicted"/>
<evidence type="ECO:0000313" key="5">
    <source>
        <dbReference type="Proteomes" id="UP001438953"/>
    </source>
</evidence>
<accession>A0ABV1SFL1</accession>
<dbReference type="PANTHER" id="PTHR40547">
    <property type="entry name" value="SLL0298 PROTEIN"/>
    <property type="match status" value="1"/>
</dbReference>
<evidence type="ECO:0000259" key="3">
    <source>
        <dbReference type="Pfam" id="PF09835"/>
    </source>
</evidence>
<reference evidence="4 5" key="2">
    <citation type="submission" date="2024-06" db="EMBL/GenBank/DDBJ databases">
        <title>Thioclava kandeliae sp. nov. from a rhizosphere soil sample of Kandelia candel in a mangrove.</title>
        <authorList>
            <person name="Mu T."/>
        </authorList>
    </citation>
    <scope>NUCLEOTIDE SEQUENCE [LARGE SCALE GENOMIC DNA]</scope>
    <source>
        <strain evidence="4 5">CPCC 100088</strain>
    </source>
</reference>
<evidence type="ECO:0000313" key="4">
    <source>
        <dbReference type="EMBL" id="MER5171684.1"/>
    </source>
</evidence>
<dbReference type="Proteomes" id="UP001438953">
    <property type="component" value="Unassembled WGS sequence"/>
</dbReference>
<evidence type="ECO:0000256" key="2">
    <source>
        <dbReference type="SAM" id="Phobius"/>
    </source>
</evidence>
<gene>
    <name evidence="4" type="ORF">VSX56_07835</name>
</gene>
<sequence length="249" mass="27952">MKGSKFNVFKRRDKKPVLIAARDALWPRTGWSRAFQYVKHRINRLPDRPQRIARGIAAGVFISFTPFFGLHFFGAAALAWILRGNIIASILGTFFGNPLTFPIIAVSATQFGRFILGEDHPHQTELGQGGSILSPDPQAATTLGEVFARAGHDLVHNLYSVFTPAQTEWGGLKQFFEDVWLPYLVGGLLPGLIAGIVMYYVTLPFISAYQNRRRARLKERLEQARAKLAARSRERTERRASDKAAKRES</sequence>
<reference evidence="4 5" key="1">
    <citation type="submission" date="2024-01" db="EMBL/GenBank/DDBJ databases">
        <authorList>
            <person name="Deng Y."/>
            <person name="Su J."/>
        </authorList>
    </citation>
    <scope>NUCLEOTIDE SEQUENCE [LARGE SCALE GENOMIC DNA]</scope>
    <source>
        <strain evidence="4 5">CPCC 100088</strain>
    </source>
</reference>
<protein>
    <submittedName>
        <fullName evidence="4">DUF2062 domain-containing protein</fullName>
    </submittedName>
</protein>